<reference evidence="1" key="1">
    <citation type="submission" date="2014-01" db="EMBL/GenBank/DDBJ databases">
        <authorList>
            <person name="Brown-Elliot B."/>
            <person name="Wallace R."/>
            <person name="Lenaerts A."/>
            <person name="Ordway D."/>
            <person name="DeGroote M.A."/>
            <person name="Parker T."/>
            <person name="Sizemore C."/>
            <person name="Tallon L.J."/>
            <person name="Sadzewicz L.K."/>
            <person name="Sengamalay N."/>
            <person name="Fraser C.M."/>
            <person name="Hine E."/>
            <person name="Shefchek K.A."/>
            <person name="Das S.P."/>
            <person name="Tettelin H."/>
        </authorList>
    </citation>
    <scope>NUCLEOTIDE SEQUENCE [LARGE SCALE GENOMIC DNA]</scope>
    <source>
        <strain evidence="1">4042</strain>
    </source>
</reference>
<dbReference type="EMBL" id="JAOB01000081">
    <property type="protein sequence ID" value="EUA13761.1"/>
    <property type="molecule type" value="Genomic_DNA"/>
</dbReference>
<name>X7Z410_MYCXE</name>
<comment type="caution">
    <text evidence="1">The sequence shown here is derived from an EMBL/GenBank/DDBJ whole genome shotgun (WGS) entry which is preliminary data.</text>
</comment>
<dbReference type="PATRIC" id="fig|1299334.3.peg.8649"/>
<organism evidence="1">
    <name type="scientific">Mycobacterium xenopi 4042</name>
    <dbReference type="NCBI Taxonomy" id="1299334"/>
    <lineage>
        <taxon>Bacteria</taxon>
        <taxon>Bacillati</taxon>
        <taxon>Actinomycetota</taxon>
        <taxon>Actinomycetes</taxon>
        <taxon>Mycobacteriales</taxon>
        <taxon>Mycobacteriaceae</taxon>
        <taxon>Mycobacterium</taxon>
    </lineage>
</organism>
<protein>
    <submittedName>
        <fullName evidence="1">Uncharacterized protein</fullName>
    </submittedName>
</protein>
<accession>X7Z410</accession>
<dbReference type="AlphaFoldDB" id="X7Z410"/>
<sequence>MDESLRRCRRGSGQPPEALRLMARLDSVEQCWIGRPLPLRPPRRG</sequence>
<proteinExistence type="predicted"/>
<gene>
    <name evidence="1" type="ORF">I553_6880</name>
</gene>
<evidence type="ECO:0000313" key="1">
    <source>
        <dbReference type="EMBL" id="EUA13761.1"/>
    </source>
</evidence>